<evidence type="ECO:0000313" key="2">
    <source>
        <dbReference type="Proteomes" id="UP000182146"/>
    </source>
</evidence>
<sequence length="51" mass="5622">MGSCQKGKSETDPHPGAYKCKKCGAVSEKDKHLCDAKKIKGSDKEKKKKKK</sequence>
<reference evidence="1 2" key="1">
    <citation type="submission" date="2016-10" db="EMBL/GenBank/DDBJ databases">
        <authorList>
            <person name="de Groot N.N."/>
        </authorList>
    </citation>
    <scope>NUCLEOTIDE SEQUENCE [LARGE SCALE GENOMIC DNA]</scope>
    <source>
        <strain evidence="1 2">DSM 17813</strain>
    </source>
</reference>
<dbReference type="EMBL" id="FNGU01000002">
    <property type="protein sequence ID" value="SDL82635.1"/>
    <property type="molecule type" value="Genomic_DNA"/>
</dbReference>
<accession>A0A1G9N9S6</accession>
<name>A0A1G9N9S6_9BACT</name>
<protein>
    <submittedName>
        <fullName evidence="1">Uncharacterized protein</fullName>
    </submittedName>
</protein>
<gene>
    <name evidence="1" type="ORF">SAMN05660860_01375</name>
</gene>
<organism evidence="1 2">
    <name type="scientific">Geoalkalibacter ferrihydriticus</name>
    <dbReference type="NCBI Taxonomy" id="392333"/>
    <lineage>
        <taxon>Bacteria</taxon>
        <taxon>Pseudomonadati</taxon>
        <taxon>Thermodesulfobacteriota</taxon>
        <taxon>Desulfuromonadia</taxon>
        <taxon>Desulfuromonadales</taxon>
        <taxon>Geoalkalibacteraceae</taxon>
        <taxon>Geoalkalibacter</taxon>
    </lineage>
</organism>
<dbReference type="Proteomes" id="UP000182146">
    <property type="component" value="Unassembled WGS sequence"/>
</dbReference>
<dbReference type="AlphaFoldDB" id="A0A1G9N9S6"/>
<proteinExistence type="predicted"/>
<evidence type="ECO:0000313" key="1">
    <source>
        <dbReference type="EMBL" id="SDL82635.1"/>
    </source>
</evidence>